<sequence length="228" mass="24514">MTKRILIVGATGLVGRHLTEILAQYRPQYDIHILIRRALGPDEPAFPVNITVHIAPPEEWSAQIAQIKPDAAASCLGTTIRDAGSQAAFRAVDLELVADVAQAAKTAGCGHFLSVSSLSANSKAALFYMRTKGEAEDAIRACGFARTDIMQPGLLRGDRRGPVRYAENFAAIISPLSDMMLWGAMRKYRSIAGRDVARAMAALLAEEGAGDFIHTHDDIVRFAAKIGG</sequence>
<feature type="domain" description="NAD-dependent epimerase/dehydratase" evidence="3">
    <location>
        <begin position="5"/>
        <end position="119"/>
    </location>
</feature>
<dbReference type="Gene3D" id="3.40.50.720">
    <property type="entry name" value="NAD(P)-binding Rossmann-like Domain"/>
    <property type="match status" value="1"/>
</dbReference>
<evidence type="ECO:0000313" key="4">
    <source>
        <dbReference type="EMBL" id="MFC4291786.1"/>
    </source>
</evidence>
<dbReference type="InterPro" id="IPR001509">
    <property type="entry name" value="Epimerase_deHydtase"/>
</dbReference>
<dbReference type="RefSeq" id="WP_381421947.1">
    <property type="nucleotide sequence ID" value="NZ_JBHSDH010000013.1"/>
</dbReference>
<evidence type="ECO:0000259" key="3">
    <source>
        <dbReference type="Pfam" id="PF01370"/>
    </source>
</evidence>
<keyword evidence="2" id="KW-0472">Membrane</keyword>
<dbReference type="PANTHER" id="PTHR14097">
    <property type="entry name" value="OXIDOREDUCTASE HTATIP2"/>
    <property type="match status" value="1"/>
</dbReference>
<comment type="subcellular location">
    <subcellularLocation>
        <location evidence="1">Membrane</location>
    </subcellularLocation>
</comment>
<evidence type="ECO:0000313" key="5">
    <source>
        <dbReference type="Proteomes" id="UP001595887"/>
    </source>
</evidence>
<comment type="caution">
    <text evidence="4">The sequence shown here is derived from an EMBL/GenBank/DDBJ whole genome shotgun (WGS) entry which is preliminary data.</text>
</comment>
<proteinExistence type="predicted"/>
<dbReference type="Proteomes" id="UP001595887">
    <property type="component" value="Unassembled WGS sequence"/>
</dbReference>
<dbReference type="Pfam" id="PF01370">
    <property type="entry name" value="Epimerase"/>
    <property type="match status" value="1"/>
</dbReference>
<dbReference type="EMBL" id="JBHSDH010000013">
    <property type="protein sequence ID" value="MFC4291786.1"/>
    <property type="molecule type" value="Genomic_DNA"/>
</dbReference>
<accession>A0ABV8REL2</accession>
<dbReference type="InterPro" id="IPR036291">
    <property type="entry name" value="NAD(P)-bd_dom_sf"/>
</dbReference>
<evidence type="ECO:0000256" key="1">
    <source>
        <dbReference type="ARBA" id="ARBA00004370"/>
    </source>
</evidence>
<protein>
    <submittedName>
        <fullName evidence="4">NAD-dependent epimerase/dehydratase family protein</fullName>
    </submittedName>
</protein>
<name>A0ABV8REL2_9SPHN</name>
<dbReference type="SUPFAM" id="SSF51735">
    <property type="entry name" value="NAD(P)-binding Rossmann-fold domains"/>
    <property type="match status" value="1"/>
</dbReference>
<reference evidence="5" key="1">
    <citation type="journal article" date="2019" name="Int. J. Syst. Evol. Microbiol.">
        <title>The Global Catalogue of Microorganisms (GCM) 10K type strain sequencing project: providing services to taxonomists for standard genome sequencing and annotation.</title>
        <authorList>
            <consortium name="The Broad Institute Genomics Platform"/>
            <consortium name="The Broad Institute Genome Sequencing Center for Infectious Disease"/>
            <person name="Wu L."/>
            <person name="Ma J."/>
        </authorList>
    </citation>
    <scope>NUCLEOTIDE SEQUENCE [LARGE SCALE GENOMIC DNA]</scope>
    <source>
        <strain evidence="5">CECT 8531</strain>
    </source>
</reference>
<evidence type="ECO:0000256" key="2">
    <source>
        <dbReference type="ARBA" id="ARBA00023136"/>
    </source>
</evidence>
<dbReference type="PANTHER" id="PTHR14097:SF7">
    <property type="entry name" value="OXIDOREDUCTASE HTATIP2"/>
    <property type="match status" value="1"/>
</dbReference>
<keyword evidence="5" id="KW-1185">Reference proteome</keyword>
<organism evidence="4 5">
    <name type="scientific">Sphingorhabdus arenilitoris</name>
    <dbReference type="NCBI Taxonomy" id="1490041"/>
    <lineage>
        <taxon>Bacteria</taxon>
        <taxon>Pseudomonadati</taxon>
        <taxon>Pseudomonadota</taxon>
        <taxon>Alphaproteobacteria</taxon>
        <taxon>Sphingomonadales</taxon>
        <taxon>Sphingomonadaceae</taxon>
        <taxon>Sphingorhabdus</taxon>
    </lineage>
</organism>
<gene>
    <name evidence="4" type="ORF">ACFOWX_05070</name>
</gene>